<protein>
    <recommendedName>
        <fullName evidence="4">EF-hand domain-containing protein</fullName>
    </recommendedName>
</protein>
<feature type="chain" id="PRO_5039257018" description="EF-hand domain-containing protein" evidence="1">
    <location>
        <begin position="27"/>
        <end position="269"/>
    </location>
</feature>
<evidence type="ECO:0000256" key="1">
    <source>
        <dbReference type="SAM" id="SignalP"/>
    </source>
</evidence>
<keyword evidence="1" id="KW-0732">Signal</keyword>
<sequence>MKRRTGPLRLILAAVLGVAVVLPATARPASADQDYGRVTIDLLRSLLDKGGDGRLSPDEVASLVLEAIGAITDVKVDLLARLDAQAVADLRAKTATATTSVNYLRYPHTAATYLGIVNPAAHQAKEYLALVESDAAKDAVGRAMITLYSALLVAEAKTGVLNPNTRYADYRAALEELRRQLEPHCEESLPGEHPNFYAYSCTFNGRTVAGYQRLRADGQWEYTHVGDGSPANVWLPGEYDREIIAGQTMDGTADELAEKALLELAARGY</sequence>
<evidence type="ECO:0000313" key="2">
    <source>
        <dbReference type="EMBL" id="GFJ92559.1"/>
    </source>
</evidence>
<keyword evidence="3" id="KW-1185">Reference proteome</keyword>
<feature type="signal peptide" evidence="1">
    <location>
        <begin position="1"/>
        <end position="26"/>
    </location>
</feature>
<name>A0A6V8LD95_9ACTN</name>
<dbReference type="AlphaFoldDB" id="A0A6V8LD95"/>
<evidence type="ECO:0000313" key="3">
    <source>
        <dbReference type="Proteomes" id="UP000482960"/>
    </source>
</evidence>
<proteinExistence type="predicted"/>
<accession>A0A6V8LD95</accession>
<gene>
    <name evidence="2" type="ORF">Prum_062010</name>
</gene>
<organism evidence="2 3">
    <name type="scientific">Phytohabitans rumicis</name>
    <dbReference type="NCBI Taxonomy" id="1076125"/>
    <lineage>
        <taxon>Bacteria</taxon>
        <taxon>Bacillati</taxon>
        <taxon>Actinomycetota</taxon>
        <taxon>Actinomycetes</taxon>
        <taxon>Micromonosporales</taxon>
        <taxon>Micromonosporaceae</taxon>
    </lineage>
</organism>
<reference evidence="2 3" key="2">
    <citation type="submission" date="2020-03" db="EMBL/GenBank/DDBJ databases">
        <authorList>
            <person name="Ichikawa N."/>
            <person name="Kimura A."/>
            <person name="Kitahashi Y."/>
            <person name="Uohara A."/>
        </authorList>
    </citation>
    <scope>NUCLEOTIDE SEQUENCE [LARGE SCALE GENOMIC DNA]</scope>
    <source>
        <strain evidence="2 3">NBRC 108638</strain>
    </source>
</reference>
<comment type="caution">
    <text evidence="2">The sequence shown here is derived from an EMBL/GenBank/DDBJ whole genome shotgun (WGS) entry which is preliminary data.</text>
</comment>
<evidence type="ECO:0008006" key="4">
    <source>
        <dbReference type="Google" id="ProtNLM"/>
    </source>
</evidence>
<reference evidence="2 3" key="1">
    <citation type="submission" date="2020-03" db="EMBL/GenBank/DDBJ databases">
        <title>Whole genome shotgun sequence of Phytohabitans rumicis NBRC 108638.</title>
        <authorList>
            <person name="Komaki H."/>
            <person name="Tamura T."/>
        </authorList>
    </citation>
    <scope>NUCLEOTIDE SEQUENCE [LARGE SCALE GENOMIC DNA]</scope>
    <source>
        <strain evidence="2 3">NBRC 108638</strain>
    </source>
</reference>
<dbReference type="RefSeq" id="WP_173079400.1">
    <property type="nucleotide sequence ID" value="NZ_BAABJB010000011.1"/>
</dbReference>
<dbReference type="Proteomes" id="UP000482960">
    <property type="component" value="Unassembled WGS sequence"/>
</dbReference>
<dbReference type="EMBL" id="BLPG01000001">
    <property type="protein sequence ID" value="GFJ92559.1"/>
    <property type="molecule type" value="Genomic_DNA"/>
</dbReference>